<evidence type="ECO:0000313" key="3">
    <source>
        <dbReference type="Proteomes" id="UP000229681"/>
    </source>
</evidence>
<keyword evidence="1" id="KW-0472">Membrane</keyword>
<proteinExistence type="predicted"/>
<evidence type="ECO:0000256" key="1">
    <source>
        <dbReference type="SAM" id="Phobius"/>
    </source>
</evidence>
<dbReference type="Proteomes" id="UP000229681">
    <property type="component" value="Unassembled WGS sequence"/>
</dbReference>
<keyword evidence="1" id="KW-1133">Transmembrane helix</keyword>
<sequence>MAQIISQRLQPVQEQAPSAKLNPCVWRRFRHRLPALAVALAVLALWYWQTREASSLAFVIATPEAVWQTFGQLLSNGTLLNHLGT</sequence>
<organism evidence="2 3">
    <name type="scientific">Candidatus Thermofonsia Clade 1 bacterium</name>
    <dbReference type="NCBI Taxonomy" id="2364210"/>
    <lineage>
        <taxon>Bacteria</taxon>
        <taxon>Bacillati</taxon>
        <taxon>Chloroflexota</taxon>
        <taxon>Candidatus Thermofontia</taxon>
        <taxon>Candidatus Thermofonsia Clade 1</taxon>
    </lineage>
</organism>
<name>A0A2M8P7T9_9CHLR</name>
<keyword evidence="1" id="KW-0812">Transmembrane</keyword>
<protein>
    <submittedName>
        <fullName evidence="2">Uncharacterized protein</fullName>
    </submittedName>
</protein>
<dbReference type="AlphaFoldDB" id="A0A2M8P7T9"/>
<dbReference type="EMBL" id="PGTM01000836">
    <property type="protein sequence ID" value="PJF33633.1"/>
    <property type="molecule type" value="Genomic_DNA"/>
</dbReference>
<gene>
    <name evidence="2" type="ORF">CUN49_18120</name>
</gene>
<comment type="caution">
    <text evidence="2">The sequence shown here is derived from an EMBL/GenBank/DDBJ whole genome shotgun (WGS) entry which is preliminary data.</text>
</comment>
<evidence type="ECO:0000313" key="2">
    <source>
        <dbReference type="EMBL" id="PJF33633.1"/>
    </source>
</evidence>
<accession>A0A2M8P7T9</accession>
<feature type="transmembrane region" description="Helical" evidence="1">
    <location>
        <begin position="33"/>
        <end position="49"/>
    </location>
</feature>
<feature type="non-terminal residue" evidence="2">
    <location>
        <position position="85"/>
    </location>
</feature>
<reference evidence="2 3" key="1">
    <citation type="submission" date="2017-11" db="EMBL/GenBank/DDBJ databases">
        <title>Evolution of Phototrophy in the Chloroflexi Phylum Driven by Horizontal Gene Transfer.</title>
        <authorList>
            <person name="Ward L.M."/>
            <person name="Hemp J."/>
            <person name="Shih P.M."/>
            <person name="Mcglynn S.E."/>
            <person name="Fischer W."/>
        </authorList>
    </citation>
    <scope>NUCLEOTIDE SEQUENCE [LARGE SCALE GENOMIC DNA]</scope>
    <source>
        <strain evidence="2">JP3_13</strain>
    </source>
</reference>